<reference evidence="9" key="1">
    <citation type="submission" date="2022-10" db="EMBL/GenBank/DDBJ databases">
        <title>The complete genomes of actinobacterial strains from the NBC collection.</title>
        <authorList>
            <person name="Joergensen T.S."/>
            <person name="Alvarez Arevalo M."/>
            <person name="Sterndorff E.B."/>
            <person name="Faurdal D."/>
            <person name="Vuksanovic O."/>
            <person name="Mourched A.-S."/>
            <person name="Charusanti P."/>
            <person name="Shaw S."/>
            <person name="Blin K."/>
            <person name="Weber T."/>
        </authorList>
    </citation>
    <scope>NUCLEOTIDE SEQUENCE</scope>
    <source>
        <strain evidence="9">NBC_01393</strain>
    </source>
</reference>
<evidence type="ECO:0000256" key="3">
    <source>
        <dbReference type="ARBA" id="ARBA00022982"/>
    </source>
</evidence>
<keyword evidence="4" id="KW-1015">Disulfide bond</keyword>
<evidence type="ECO:0000256" key="6">
    <source>
        <dbReference type="NCBIfam" id="TIGR01068"/>
    </source>
</evidence>
<dbReference type="InterPro" id="IPR005746">
    <property type="entry name" value="Thioredoxin"/>
</dbReference>
<dbReference type="FunFam" id="3.40.30.10:FF:000155">
    <property type="entry name" value="Thioredoxin"/>
    <property type="match status" value="1"/>
</dbReference>
<feature type="region of interest" description="Disordered" evidence="7">
    <location>
        <begin position="117"/>
        <end position="140"/>
    </location>
</feature>
<evidence type="ECO:0000256" key="4">
    <source>
        <dbReference type="ARBA" id="ARBA00023157"/>
    </source>
</evidence>
<evidence type="ECO:0000256" key="7">
    <source>
        <dbReference type="SAM" id="MobiDB-lite"/>
    </source>
</evidence>
<name>A0AAU3I762_9ACTN</name>
<dbReference type="PROSITE" id="PS00194">
    <property type="entry name" value="THIOREDOXIN_1"/>
    <property type="match status" value="1"/>
</dbReference>
<gene>
    <name evidence="9" type="primary">trxA</name>
    <name evidence="9" type="ORF">OG699_38225</name>
</gene>
<evidence type="ECO:0000313" key="9">
    <source>
        <dbReference type="EMBL" id="WTZ13297.1"/>
    </source>
</evidence>
<dbReference type="InterPro" id="IPR017937">
    <property type="entry name" value="Thioredoxin_CS"/>
</dbReference>
<dbReference type="SUPFAM" id="SSF52833">
    <property type="entry name" value="Thioredoxin-like"/>
    <property type="match status" value="1"/>
</dbReference>
<dbReference type="PANTHER" id="PTHR45663:SF40">
    <property type="entry name" value="THIOREDOXIN 2"/>
    <property type="match status" value="1"/>
</dbReference>
<dbReference type="AlphaFoldDB" id="A0AAU3I762"/>
<dbReference type="InterPro" id="IPR036249">
    <property type="entry name" value="Thioredoxin-like_sf"/>
</dbReference>
<dbReference type="InterPro" id="IPR013766">
    <property type="entry name" value="Thioredoxin_domain"/>
</dbReference>
<evidence type="ECO:0000256" key="2">
    <source>
        <dbReference type="ARBA" id="ARBA00022448"/>
    </source>
</evidence>
<dbReference type="Pfam" id="PF00085">
    <property type="entry name" value="Thioredoxin"/>
    <property type="match status" value="1"/>
</dbReference>
<dbReference type="NCBIfam" id="TIGR01068">
    <property type="entry name" value="thioredoxin"/>
    <property type="match status" value="1"/>
</dbReference>
<protein>
    <recommendedName>
        <fullName evidence="6">Thioredoxin</fullName>
    </recommendedName>
</protein>
<evidence type="ECO:0000256" key="1">
    <source>
        <dbReference type="ARBA" id="ARBA00008987"/>
    </source>
</evidence>
<keyword evidence="2" id="KW-0813">Transport</keyword>
<dbReference type="PANTHER" id="PTHR45663">
    <property type="entry name" value="GEO12009P1"/>
    <property type="match status" value="1"/>
</dbReference>
<dbReference type="EMBL" id="CP109546">
    <property type="protein sequence ID" value="WTZ13297.1"/>
    <property type="molecule type" value="Genomic_DNA"/>
</dbReference>
<dbReference type="PROSITE" id="PS51352">
    <property type="entry name" value="THIOREDOXIN_2"/>
    <property type="match status" value="1"/>
</dbReference>
<accession>A0AAU3I762</accession>
<proteinExistence type="inferred from homology"/>
<evidence type="ECO:0000259" key="8">
    <source>
        <dbReference type="PROSITE" id="PS51352"/>
    </source>
</evidence>
<dbReference type="Gene3D" id="3.40.30.10">
    <property type="entry name" value="Glutaredoxin"/>
    <property type="match status" value="1"/>
</dbReference>
<organism evidence="9">
    <name type="scientific">Streptomyces sp. NBC_01393</name>
    <dbReference type="NCBI Taxonomy" id="2903851"/>
    <lineage>
        <taxon>Bacteria</taxon>
        <taxon>Bacillati</taxon>
        <taxon>Actinomycetota</taxon>
        <taxon>Actinomycetes</taxon>
        <taxon>Kitasatosporales</taxon>
        <taxon>Streptomycetaceae</taxon>
        <taxon>Streptomyces</taxon>
    </lineage>
</organism>
<dbReference type="PRINTS" id="PR00421">
    <property type="entry name" value="THIOREDOXIN"/>
</dbReference>
<evidence type="ECO:0000256" key="5">
    <source>
        <dbReference type="ARBA" id="ARBA00023284"/>
    </source>
</evidence>
<dbReference type="GO" id="GO:0005829">
    <property type="term" value="C:cytosol"/>
    <property type="evidence" value="ECO:0007669"/>
    <property type="project" value="TreeGrafter"/>
</dbReference>
<dbReference type="CDD" id="cd02947">
    <property type="entry name" value="TRX_family"/>
    <property type="match status" value="1"/>
</dbReference>
<feature type="domain" description="Thioredoxin" evidence="8">
    <location>
        <begin position="3"/>
        <end position="106"/>
    </location>
</feature>
<dbReference type="GO" id="GO:0015035">
    <property type="term" value="F:protein-disulfide reductase activity"/>
    <property type="evidence" value="ECO:0007669"/>
    <property type="project" value="UniProtKB-UniRule"/>
</dbReference>
<comment type="similarity">
    <text evidence="1">Belongs to the thioredoxin family.</text>
</comment>
<keyword evidence="5" id="KW-0676">Redox-active center</keyword>
<keyword evidence="3" id="KW-0249">Electron transport</keyword>
<sequence length="140" mass="15246">MSSTVELTKENFDQTVTDNEFVLIDFWASWCGPCRQFAPVYEKAAEANPDLVFAKVDTEAQPELAAAFDIQSIPTLMIVRDQVAIFAQPGALPAAALDDVIGQARKLDMDEVRKSVAAQQAENARQAGQAENLEQAGDTE</sequence>